<evidence type="ECO:0000256" key="1">
    <source>
        <dbReference type="ARBA" id="ARBA00004123"/>
    </source>
</evidence>
<comment type="subcellular location">
    <subcellularLocation>
        <location evidence="1">Nucleus</location>
    </subcellularLocation>
</comment>
<dbReference type="CDD" id="cd12148">
    <property type="entry name" value="fungal_TF_MHR"/>
    <property type="match status" value="1"/>
</dbReference>
<dbReference type="GO" id="GO:0003677">
    <property type="term" value="F:DNA binding"/>
    <property type="evidence" value="ECO:0007669"/>
    <property type="project" value="InterPro"/>
</dbReference>
<dbReference type="GO" id="GO:0008270">
    <property type="term" value="F:zinc ion binding"/>
    <property type="evidence" value="ECO:0007669"/>
    <property type="project" value="InterPro"/>
</dbReference>
<dbReference type="GO" id="GO:0006351">
    <property type="term" value="P:DNA-templated transcription"/>
    <property type="evidence" value="ECO:0007669"/>
    <property type="project" value="InterPro"/>
</dbReference>
<evidence type="ECO:0000313" key="5">
    <source>
        <dbReference type="Proteomes" id="UP000016935"/>
    </source>
</evidence>
<protein>
    <recommendedName>
        <fullName evidence="3">Xylanolytic transcriptional activator regulatory domain-containing protein</fullName>
    </recommendedName>
</protein>
<dbReference type="InterPro" id="IPR007219">
    <property type="entry name" value="XnlR_reg_dom"/>
</dbReference>
<dbReference type="eggNOG" id="ENOG502S128">
    <property type="taxonomic scope" value="Eukaryota"/>
</dbReference>
<keyword evidence="2" id="KW-0539">Nucleus</keyword>
<dbReference type="HOGENOM" id="CLU_013987_2_0_1"/>
<dbReference type="PANTHER" id="PTHR31001">
    <property type="entry name" value="UNCHARACTERIZED TRANSCRIPTIONAL REGULATORY PROTEIN"/>
    <property type="match status" value="1"/>
</dbReference>
<dbReference type="PANTHER" id="PTHR31001:SF90">
    <property type="entry name" value="CENTROMERE DNA-BINDING PROTEIN COMPLEX CBF3 SUBUNIT B"/>
    <property type="match status" value="1"/>
</dbReference>
<reference evidence="4 5" key="2">
    <citation type="journal article" date="2013" name="PLoS Genet.">
        <title>Comparative genome structure, secondary metabolite, and effector coding capacity across Cochliobolus pathogens.</title>
        <authorList>
            <person name="Condon B.J."/>
            <person name="Leng Y."/>
            <person name="Wu D."/>
            <person name="Bushley K.E."/>
            <person name="Ohm R.A."/>
            <person name="Otillar R."/>
            <person name="Martin J."/>
            <person name="Schackwitz W."/>
            <person name="Grimwood J."/>
            <person name="MohdZainudin N."/>
            <person name="Xue C."/>
            <person name="Wang R."/>
            <person name="Manning V.A."/>
            <person name="Dhillon B."/>
            <person name="Tu Z.J."/>
            <person name="Steffenson B.J."/>
            <person name="Salamov A."/>
            <person name="Sun H."/>
            <person name="Lowry S."/>
            <person name="LaButti K."/>
            <person name="Han J."/>
            <person name="Copeland A."/>
            <person name="Lindquist E."/>
            <person name="Barry K."/>
            <person name="Schmutz J."/>
            <person name="Baker S.E."/>
            <person name="Ciuffetti L.M."/>
            <person name="Grigoriev I.V."/>
            <person name="Zhong S."/>
            <person name="Turgeon B.G."/>
        </authorList>
    </citation>
    <scope>NUCLEOTIDE SEQUENCE [LARGE SCALE GENOMIC DNA]</scope>
    <source>
        <strain evidence="5">28A</strain>
    </source>
</reference>
<dbReference type="OrthoDB" id="1747771at2759"/>
<dbReference type="Proteomes" id="UP000016935">
    <property type="component" value="Unassembled WGS sequence"/>
</dbReference>
<reference evidence="4 5" key="1">
    <citation type="journal article" date="2012" name="PLoS Pathog.">
        <title>Diverse lifestyles and strategies of plant pathogenesis encoded in the genomes of eighteen Dothideomycetes fungi.</title>
        <authorList>
            <person name="Ohm R.A."/>
            <person name="Feau N."/>
            <person name="Henrissat B."/>
            <person name="Schoch C.L."/>
            <person name="Horwitz B.A."/>
            <person name="Barry K.W."/>
            <person name="Condon B.J."/>
            <person name="Copeland A.C."/>
            <person name="Dhillon B."/>
            <person name="Glaser F."/>
            <person name="Hesse C.N."/>
            <person name="Kosti I."/>
            <person name="LaButti K."/>
            <person name="Lindquist E.A."/>
            <person name="Lucas S."/>
            <person name="Salamov A.A."/>
            <person name="Bradshaw R.E."/>
            <person name="Ciuffetti L."/>
            <person name="Hamelin R.C."/>
            <person name="Kema G.H.J."/>
            <person name="Lawrence C."/>
            <person name="Scott J.A."/>
            <person name="Spatafora J.W."/>
            <person name="Turgeon B.G."/>
            <person name="de Wit P.J.G.M."/>
            <person name="Zhong S."/>
            <person name="Goodwin S.B."/>
            <person name="Grigoriev I.V."/>
        </authorList>
    </citation>
    <scope>NUCLEOTIDE SEQUENCE [LARGE SCALE GENOMIC DNA]</scope>
    <source>
        <strain evidence="5">28A</strain>
    </source>
</reference>
<dbReference type="EMBL" id="KB908703">
    <property type="protein sequence ID" value="EOA85090.1"/>
    <property type="molecule type" value="Genomic_DNA"/>
</dbReference>
<organism evidence="4 5">
    <name type="scientific">Exserohilum turcicum (strain 28A)</name>
    <name type="common">Northern leaf blight fungus</name>
    <name type="synonym">Setosphaeria turcica</name>
    <dbReference type="NCBI Taxonomy" id="671987"/>
    <lineage>
        <taxon>Eukaryota</taxon>
        <taxon>Fungi</taxon>
        <taxon>Dikarya</taxon>
        <taxon>Ascomycota</taxon>
        <taxon>Pezizomycotina</taxon>
        <taxon>Dothideomycetes</taxon>
        <taxon>Pleosporomycetidae</taxon>
        <taxon>Pleosporales</taxon>
        <taxon>Pleosporineae</taxon>
        <taxon>Pleosporaceae</taxon>
        <taxon>Exserohilum</taxon>
    </lineage>
</organism>
<gene>
    <name evidence="4" type="ORF">SETTUDRAFT_137453</name>
</gene>
<dbReference type="GO" id="GO:0005634">
    <property type="term" value="C:nucleus"/>
    <property type="evidence" value="ECO:0007669"/>
    <property type="project" value="UniProtKB-SubCell"/>
</dbReference>
<dbReference type="STRING" id="671987.R0IIX2"/>
<accession>R0IIX2</accession>
<feature type="domain" description="Xylanolytic transcriptional activator regulatory" evidence="3">
    <location>
        <begin position="86"/>
        <end position="225"/>
    </location>
</feature>
<evidence type="ECO:0000313" key="4">
    <source>
        <dbReference type="EMBL" id="EOA85090.1"/>
    </source>
</evidence>
<dbReference type="GeneID" id="19396412"/>
<name>R0IIX2_EXST2</name>
<evidence type="ECO:0000259" key="3">
    <source>
        <dbReference type="Pfam" id="PF04082"/>
    </source>
</evidence>
<dbReference type="RefSeq" id="XP_008027569.1">
    <property type="nucleotide sequence ID" value="XM_008029378.1"/>
</dbReference>
<proteinExistence type="predicted"/>
<evidence type="ECO:0000256" key="2">
    <source>
        <dbReference type="ARBA" id="ARBA00023242"/>
    </source>
</evidence>
<sequence length="551" mass="61309">MGTAARLGAEKAILDGLYEPAADPLFLLLPSQDASLGLVTFSLQKLGWLHCAINADVFVKEHEDFWHNAQLGASITREQRPWISVYFSVLAVGILYSDPDDIPTADHLPQLGVTLADPVAVAVHTSHLWYEAALKELERHGFTAAPSLHVVQALSVLSLCHSNFGEHQREWLITGFGTNMARFLDMHKLGNEANCSKAICQRSEWSSPVQREMGRRLWWACVIRDWLGSWSRPPSISPASFCCQASTASKHGDYVLISSYSMSSPGSSDSANLEPPSPAHYHSIMCRLAYIVYLYIKANTHQTHLKFSKAIEEIQAVQRDLPLHLSPSFPATEDDRIWESEHPWIPFQRYLITYVFDFLLLTIARVLIPRNPEDDAAISRQLALQCANRILNHYATPVPRIYRLVWAVSAATVAASVYISLDMLANSHEYRGESRLRVIALLRQASVELRKHAVVAAHAAKGSAVLQGLLPLLEQHDFDRPRMSYSMQDLLQQLAAADMGVPSDASIITDPGLDGLAHIGDIRNLNMLTELGNTLEGTYGMGDWDEVFSQL</sequence>
<dbReference type="InterPro" id="IPR050613">
    <property type="entry name" value="Sec_Metabolite_Reg"/>
</dbReference>
<dbReference type="AlphaFoldDB" id="R0IIX2"/>
<keyword evidence="5" id="KW-1185">Reference proteome</keyword>
<dbReference type="Pfam" id="PF04082">
    <property type="entry name" value="Fungal_trans"/>
    <property type="match status" value="1"/>
</dbReference>